<dbReference type="PANTHER" id="PTHR43235">
    <property type="entry name" value="GLUTAMINE AMIDOTRANSFERASE PB2B2.05-RELATED"/>
    <property type="match status" value="1"/>
</dbReference>
<dbReference type="InterPro" id="IPR044668">
    <property type="entry name" value="PuuD-like"/>
</dbReference>
<dbReference type="Proteomes" id="UP000095200">
    <property type="component" value="Unassembled WGS sequence"/>
</dbReference>
<evidence type="ECO:0000313" key="2">
    <source>
        <dbReference type="Proteomes" id="UP000095200"/>
    </source>
</evidence>
<dbReference type="RefSeq" id="WP_083254645.1">
    <property type="nucleotide sequence ID" value="NZ_BDFE01000017.1"/>
</dbReference>
<dbReference type="Pfam" id="PF07722">
    <property type="entry name" value="Peptidase_C26"/>
    <property type="match status" value="1"/>
</dbReference>
<evidence type="ECO:0000313" key="1">
    <source>
        <dbReference type="EMBL" id="GAU09381.1"/>
    </source>
</evidence>
<dbReference type="Gene3D" id="3.40.50.880">
    <property type="match status" value="1"/>
</dbReference>
<comment type="caution">
    <text evidence="1">The sequence shown here is derived from an EMBL/GenBank/DDBJ whole genome shotgun (WGS) entry which is preliminary data.</text>
</comment>
<dbReference type="AlphaFoldDB" id="A0A194AJZ6"/>
<proteinExistence type="predicted"/>
<dbReference type="PANTHER" id="PTHR43235:SF1">
    <property type="entry name" value="GLUTAMINE AMIDOTRANSFERASE PB2B2.05-RELATED"/>
    <property type="match status" value="1"/>
</dbReference>
<dbReference type="STRING" id="1592317.DPF_2107"/>
<dbReference type="GO" id="GO:0016811">
    <property type="term" value="F:hydrolase activity, acting on carbon-nitrogen (but not peptide) bonds, in linear amides"/>
    <property type="evidence" value="ECO:0007669"/>
    <property type="project" value="InterPro"/>
</dbReference>
<dbReference type="EMBL" id="BDFE01000017">
    <property type="protein sequence ID" value="GAU09381.1"/>
    <property type="molecule type" value="Genomic_DNA"/>
</dbReference>
<dbReference type="InterPro" id="IPR029062">
    <property type="entry name" value="Class_I_gatase-like"/>
</dbReference>
<protein>
    <submittedName>
        <fullName evidence="1">Uncharacterized protein</fullName>
    </submittedName>
</protein>
<sequence length="218" mass="25374">MKNLRIGLSMRITEAQNYSEPRDALAHDWPRFMQQVLPEANWMPLPNIGIRIIQHVQDWDLNGFILTGGNDIHEYPKRDETELALIRFALQKNIPIFGVCRGFQLILHFFGKKIFRCLTKKHAGTRHAISLLKSPSEQTEQSLIVNSYHDNCAEHVSCFRDRDALKPFAVDDNEVVEGIYHENHPLAGIMWHPERENPVNDYDQILVRNLFINSEKYT</sequence>
<accession>A0A194AJZ6</accession>
<gene>
    <name evidence="1" type="ORF">DPF_2107</name>
</gene>
<keyword evidence="2" id="KW-1185">Reference proteome</keyword>
<dbReference type="InterPro" id="IPR011697">
    <property type="entry name" value="Peptidase_C26"/>
</dbReference>
<name>A0A194AJZ6_9BACT</name>
<dbReference type="PROSITE" id="PS51273">
    <property type="entry name" value="GATASE_TYPE_1"/>
    <property type="match status" value="1"/>
</dbReference>
<organism evidence="1 2">
    <name type="scientific">Desulfoplanes formicivorans</name>
    <dbReference type="NCBI Taxonomy" id="1592317"/>
    <lineage>
        <taxon>Bacteria</taxon>
        <taxon>Pseudomonadati</taxon>
        <taxon>Thermodesulfobacteriota</taxon>
        <taxon>Desulfovibrionia</taxon>
        <taxon>Desulfovibrionales</taxon>
        <taxon>Desulfoplanaceae</taxon>
        <taxon>Desulfoplanes</taxon>
    </lineage>
</organism>
<dbReference type="OrthoDB" id="9813383at2"/>
<dbReference type="GO" id="GO:0005829">
    <property type="term" value="C:cytosol"/>
    <property type="evidence" value="ECO:0007669"/>
    <property type="project" value="TreeGrafter"/>
</dbReference>
<dbReference type="SUPFAM" id="SSF52317">
    <property type="entry name" value="Class I glutamine amidotransferase-like"/>
    <property type="match status" value="1"/>
</dbReference>
<reference evidence="2" key="1">
    <citation type="submission" date="2016-06" db="EMBL/GenBank/DDBJ databases">
        <title>Draft genome sequence of Desulfoplanes formicivorans strain Pf12B.</title>
        <authorList>
            <person name="Watanabe M."/>
            <person name="Kojima H."/>
            <person name="Fukui M."/>
        </authorList>
    </citation>
    <scope>NUCLEOTIDE SEQUENCE [LARGE SCALE GENOMIC DNA]</scope>
    <source>
        <strain evidence="2">Pf12B</strain>
    </source>
</reference>